<evidence type="ECO:0000313" key="2">
    <source>
        <dbReference type="EMBL" id="QUH30919.1"/>
    </source>
</evidence>
<evidence type="ECO:0000313" key="3">
    <source>
        <dbReference type="Proteomes" id="UP000677305"/>
    </source>
</evidence>
<dbReference type="RefSeq" id="WP_212691028.1">
    <property type="nucleotide sequence ID" value="NZ_CP058561.1"/>
</dbReference>
<organism evidence="2 3">
    <name type="scientific">Vallitalea guaymasensis</name>
    <dbReference type="NCBI Taxonomy" id="1185412"/>
    <lineage>
        <taxon>Bacteria</taxon>
        <taxon>Bacillati</taxon>
        <taxon>Bacillota</taxon>
        <taxon>Clostridia</taxon>
        <taxon>Lachnospirales</taxon>
        <taxon>Vallitaleaceae</taxon>
        <taxon>Vallitalea</taxon>
    </lineage>
</organism>
<name>A0A8J8MDM7_9FIRM</name>
<dbReference type="PANTHER" id="PTHR12307:SF36">
    <property type="entry name" value="GLYCOGEN-BINDING SUBUNIT 76A"/>
    <property type="match status" value="1"/>
</dbReference>
<dbReference type="GO" id="GO:0000164">
    <property type="term" value="C:protein phosphatase type 1 complex"/>
    <property type="evidence" value="ECO:0007669"/>
    <property type="project" value="TreeGrafter"/>
</dbReference>
<reference evidence="2 3" key="1">
    <citation type="submission" date="2020-07" db="EMBL/GenBank/DDBJ databases">
        <title>Vallitalea guaymasensis genome.</title>
        <authorList>
            <person name="Postec A."/>
        </authorList>
    </citation>
    <scope>NUCLEOTIDE SEQUENCE [LARGE SCALE GENOMIC DNA]</scope>
    <source>
        <strain evidence="2 3">Ra1766G1</strain>
    </source>
</reference>
<feature type="domain" description="CBM21" evidence="1">
    <location>
        <begin position="28"/>
        <end position="147"/>
    </location>
</feature>
<dbReference type="EMBL" id="CP058561">
    <property type="protein sequence ID" value="QUH30919.1"/>
    <property type="molecule type" value="Genomic_DNA"/>
</dbReference>
<dbReference type="InterPro" id="IPR050782">
    <property type="entry name" value="PP1_regulatory_subunit_3"/>
</dbReference>
<sequence length="256" mass="30062">MLKNKTLNIASFLICCILTINILNITSYAQSQTENVQLYSAKLHMDYGYKGYIKGYSSSGYIYVKNLAYDKKVTVHFMYNDTDWSDVSAHYYKTLPNGYEIWKYDTPYTTRVKYQYCGDNYCKFAIKYEVNGNTYWDNNNGNNYYLSQSKHQVELSKCNIGESKFYSSSKDLWFYLKNLGYNKTVRVRVTNDGWATYQDYDCTYHSSYSNGTESWYIDLEENGIDTTSSAASQYVIYYTVNGETYWDNNFGENYCF</sequence>
<protein>
    <recommendedName>
        <fullName evidence="1">CBM21 domain-containing protein</fullName>
    </recommendedName>
</protein>
<dbReference type="Pfam" id="PF03370">
    <property type="entry name" value="CBM_21"/>
    <property type="match status" value="2"/>
</dbReference>
<gene>
    <name evidence="2" type="ORF">HYG85_19155</name>
</gene>
<dbReference type="AlphaFoldDB" id="A0A8J8MDM7"/>
<accession>A0A8J8MDM7</accession>
<dbReference type="PROSITE" id="PS51159">
    <property type="entry name" value="CBM21"/>
    <property type="match status" value="2"/>
</dbReference>
<feature type="domain" description="CBM21" evidence="1">
    <location>
        <begin position="145"/>
        <end position="256"/>
    </location>
</feature>
<dbReference type="InterPro" id="IPR005036">
    <property type="entry name" value="CBM21_dom"/>
</dbReference>
<evidence type="ECO:0000259" key="1">
    <source>
        <dbReference type="PROSITE" id="PS51159"/>
    </source>
</evidence>
<proteinExistence type="predicted"/>
<dbReference type="Proteomes" id="UP000677305">
    <property type="component" value="Chromosome"/>
</dbReference>
<dbReference type="PANTHER" id="PTHR12307">
    <property type="entry name" value="PROTEIN PHOSPHATASE 1 REGULATORY SUBUNIT"/>
    <property type="match status" value="1"/>
</dbReference>
<dbReference type="Gene3D" id="2.60.40.2440">
    <property type="entry name" value="Carbohydrate binding type-21 domain"/>
    <property type="match status" value="2"/>
</dbReference>
<dbReference type="GO" id="GO:0008157">
    <property type="term" value="F:protein phosphatase 1 binding"/>
    <property type="evidence" value="ECO:0007669"/>
    <property type="project" value="TreeGrafter"/>
</dbReference>
<dbReference type="KEGG" id="vgu:HYG85_19155"/>
<dbReference type="InterPro" id="IPR038175">
    <property type="entry name" value="CBM21_dom_sf"/>
</dbReference>
<keyword evidence="3" id="KW-1185">Reference proteome</keyword>